<comment type="similarity">
    <text evidence="1">Belongs to the CWF19 family.</text>
</comment>
<dbReference type="EMBL" id="VIIS01000384">
    <property type="protein sequence ID" value="KAF0309639.1"/>
    <property type="molecule type" value="Genomic_DNA"/>
</dbReference>
<dbReference type="InterPro" id="IPR036265">
    <property type="entry name" value="HIT-like_sf"/>
</dbReference>
<evidence type="ECO:0000256" key="1">
    <source>
        <dbReference type="ARBA" id="ARBA00006795"/>
    </source>
</evidence>
<dbReference type="AlphaFoldDB" id="A0A6A4WWJ2"/>
<evidence type="ECO:0000259" key="2">
    <source>
        <dbReference type="Pfam" id="PF04676"/>
    </source>
</evidence>
<dbReference type="PANTHER" id="PTHR12072:SF4">
    <property type="entry name" value="CWF19-LIKE PROTEIN 1"/>
    <property type="match status" value="1"/>
</dbReference>
<dbReference type="CDD" id="cd07380">
    <property type="entry name" value="MPP_CWF19_N"/>
    <property type="match status" value="1"/>
</dbReference>
<evidence type="ECO:0000313" key="5">
    <source>
        <dbReference type="Proteomes" id="UP000440578"/>
    </source>
</evidence>
<accession>A0A6A4WWJ2</accession>
<dbReference type="OrthoDB" id="444325at2759"/>
<dbReference type="GO" id="GO:0071014">
    <property type="term" value="C:post-mRNA release spliceosomal complex"/>
    <property type="evidence" value="ECO:0007669"/>
    <property type="project" value="TreeGrafter"/>
</dbReference>
<dbReference type="Pfam" id="PF04676">
    <property type="entry name" value="CwfJ_C_2"/>
    <property type="match status" value="1"/>
</dbReference>
<dbReference type="GO" id="GO:0061632">
    <property type="term" value="F:RNA lariat debranching enzyme activator activity"/>
    <property type="evidence" value="ECO:0007669"/>
    <property type="project" value="TreeGrafter"/>
</dbReference>
<name>A0A6A4WWJ2_AMPAM</name>
<gene>
    <name evidence="4" type="primary">Cwf19l1</name>
    <name evidence="4" type="ORF">FJT64_019274</name>
</gene>
<comment type="caution">
    <text evidence="4">The sequence shown here is derived from an EMBL/GenBank/DDBJ whole genome shotgun (WGS) entry which is preliminary data.</text>
</comment>
<evidence type="ECO:0000313" key="4">
    <source>
        <dbReference type="EMBL" id="KAF0309639.1"/>
    </source>
</evidence>
<feature type="domain" description="Cwf19-like C-terminal" evidence="3">
    <location>
        <begin position="276"/>
        <end position="382"/>
    </location>
</feature>
<dbReference type="Pfam" id="PF04677">
    <property type="entry name" value="CwfJ_C_1"/>
    <property type="match status" value="1"/>
</dbReference>
<feature type="domain" description="Cwf19-like protein C-terminal" evidence="2">
    <location>
        <begin position="404"/>
        <end position="482"/>
    </location>
</feature>
<reference evidence="4 5" key="1">
    <citation type="submission" date="2019-07" db="EMBL/GenBank/DDBJ databases">
        <title>Draft genome assembly of a fouling barnacle, Amphibalanus amphitrite (Darwin, 1854): The first reference genome for Thecostraca.</title>
        <authorList>
            <person name="Kim W."/>
        </authorList>
    </citation>
    <scope>NUCLEOTIDE SEQUENCE [LARGE SCALE GENOMIC DNA]</scope>
    <source>
        <strain evidence="4">SNU_AA5</strain>
        <tissue evidence="4">Soma without cirri and trophi</tissue>
    </source>
</reference>
<dbReference type="SUPFAM" id="SSF54197">
    <property type="entry name" value="HIT-like"/>
    <property type="match status" value="1"/>
</dbReference>
<protein>
    <submittedName>
        <fullName evidence="4">CWF19-like protein 1</fullName>
    </submittedName>
</protein>
<dbReference type="GO" id="GO:0000398">
    <property type="term" value="P:mRNA splicing, via spliceosome"/>
    <property type="evidence" value="ECO:0007669"/>
    <property type="project" value="TreeGrafter"/>
</dbReference>
<dbReference type="Gene3D" id="3.30.428.10">
    <property type="entry name" value="HIT-like"/>
    <property type="match status" value="1"/>
</dbReference>
<dbReference type="InterPro" id="IPR006768">
    <property type="entry name" value="Cwf19-like_C_dom-1"/>
</dbReference>
<evidence type="ECO:0000259" key="3">
    <source>
        <dbReference type="Pfam" id="PF04677"/>
    </source>
</evidence>
<keyword evidence="5" id="KW-1185">Reference proteome</keyword>
<sequence>MVNKKNGPFEFLLCCGNFFGSGDNSEWAAYREGSRRVPLQTYVLGSAGRLPRHLHPDADADDLCPNVVALGERGVFTSTGGVSVAYLAPADGQDPSAADVRALEQALLASSAAGVDVLLTPGWPRGVTRRAAVPAGVYTEETGSLLTARLLYCLRPRYVFSGGLAMHYERLPYRNHQVLRDQQTHVTRFISLAAAFNAEKAKWLYAFGLEPMSRMARADLVAQPPDVTECPFSAEEMASAAAGADDAAKQYFYATDGRGEPAAKRRRQQPRADRPPPTPCWFCLASPEVEKHLVVNVGDKCYLALAKGGLVPDHVLILPVEHVRASTEADDELWEEIGAYKQRLQQLFAAEDKAVVFFERNYKQSHLQVQCVPVPSRVAPALKEAIQDHCDSEGVSLDEVPPLSDVRQLAPPGAPYLYVELPGGVKLFHKVAGKLPLSIGRSMLACPPLLNMPDRVEWSQCVLPNDEQTANAKEFKTKFKKFK</sequence>
<dbReference type="InterPro" id="IPR040194">
    <property type="entry name" value="Cwf19-like"/>
</dbReference>
<proteinExistence type="inferred from homology"/>
<dbReference type="PANTHER" id="PTHR12072">
    <property type="entry name" value="CWF19, CELL CYCLE CONTROL PROTEIN"/>
    <property type="match status" value="1"/>
</dbReference>
<dbReference type="Proteomes" id="UP000440578">
    <property type="component" value="Unassembled WGS sequence"/>
</dbReference>
<dbReference type="InterPro" id="IPR006767">
    <property type="entry name" value="Cwf19-like_C_dom-2"/>
</dbReference>
<organism evidence="4 5">
    <name type="scientific">Amphibalanus amphitrite</name>
    <name type="common">Striped barnacle</name>
    <name type="synonym">Balanus amphitrite</name>
    <dbReference type="NCBI Taxonomy" id="1232801"/>
    <lineage>
        <taxon>Eukaryota</taxon>
        <taxon>Metazoa</taxon>
        <taxon>Ecdysozoa</taxon>
        <taxon>Arthropoda</taxon>
        <taxon>Crustacea</taxon>
        <taxon>Multicrustacea</taxon>
        <taxon>Cirripedia</taxon>
        <taxon>Thoracica</taxon>
        <taxon>Thoracicalcarea</taxon>
        <taxon>Balanomorpha</taxon>
        <taxon>Balanoidea</taxon>
        <taxon>Balanidae</taxon>
        <taxon>Amphibalaninae</taxon>
        <taxon>Amphibalanus</taxon>
    </lineage>
</organism>